<reference evidence="2 3" key="1">
    <citation type="journal article" date="2012" name="Science">
        <title>The Paleozoic origin of enzymatic lignin decomposition reconstructed from 31 fungal genomes.</title>
        <authorList>
            <person name="Floudas D."/>
            <person name="Binder M."/>
            <person name="Riley R."/>
            <person name="Barry K."/>
            <person name="Blanchette R.A."/>
            <person name="Henrissat B."/>
            <person name="Martinez A.T."/>
            <person name="Otillar R."/>
            <person name="Spatafora J.W."/>
            <person name="Yadav J.S."/>
            <person name="Aerts A."/>
            <person name="Benoit I."/>
            <person name="Boyd A."/>
            <person name="Carlson A."/>
            <person name="Copeland A."/>
            <person name="Coutinho P.M."/>
            <person name="de Vries R.P."/>
            <person name="Ferreira P."/>
            <person name="Findley K."/>
            <person name="Foster B."/>
            <person name="Gaskell J."/>
            <person name="Glotzer D."/>
            <person name="Gorecki P."/>
            <person name="Heitman J."/>
            <person name="Hesse C."/>
            <person name="Hori C."/>
            <person name="Igarashi K."/>
            <person name="Jurgens J.A."/>
            <person name="Kallen N."/>
            <person name="Kersten P."/>
            <person name="Kohler A."/>
            <person name="Kuees U."/>
            <person name="Kumar T.K.A."/>
            <person name="Kuo A."/>
            <person name="LaButti K."/>
            <person name="Larrondo L.F."/>
            <person name="Lindquist E."/>
            <person name="Ling A."/>
            <person name="Lombard V."/>
            <person name="Lucas S."/>
            <person name="Lundell T."/>
            <person name="Martin R."/>
            <person name="McLaughlin D.J."/>
            <person name="Morgenstern I."/>
            <person name="Morin E."/>
            <person name="Murat C."/>
            <person name="Nagy L.G."/>
            <person name="Nolan M."/>
            <person name="Ohm R.A."/>
            <person name="Patyshakuliyeva A."/>
            <person name="Rokas A."/>
            <person name="Ruiz-Duenas F.J."/>
            <person name="Sabat G."/>
            <person name="Salamov A."/>
            <person name="Samejima M."/>
            <person name="Schmutz J."/>
            <person name="Slot J.C."/>
            <person name="St John F."/>
            <person name="Stenlid J."/>
            <person name="Sun H."/>
            <person name="Sun S."/>
            <person name="Syed K."/>
            <person name="Tsang A."/>
            <person name="Wiebenga A."/>
            <person name="Young D."/>
            <person name="Pisabarro A."/>
            <person name="Eastwood D.C."/>
            <person name="Martin F."/>
            <person name="Cullen D."/>
            <person name="Grigoriev I.V."/>
            <person name="Hibbett D.S."/>
        </authorList>
    </citation>
    <scope>NUCLEOTIDE SEQUENCE [LARGE SCALE GENOMIC DNA]</scope>
    <source>
        <strain evidence="2 3">ATCC 11539</strain>
    </source>
</reference>
<name>S7QNC2_GLOTA</name>
<dbReference type="InterPro" id="IPR008266">
    <property type="entry name" value="Tyr_kinase_AS"/>
</dbReference>
<organism evidence="2 3">
    <name type="scientific">Gloeophyllum trabeum (strain ATCC 11539 / FP-39264 / Madison 617)</name>
    <name type="common">Brown rot fungus</name>
    <dbReference type="NCBI Taxonomy" id="670483"/>
    <lineage>
        <taxon>Eukaryota</taxon>
        <taxon>Fungi</taxon>
        <taxon>Dikarya</taxon>
        <taxon>Basidiomycota</taxon>
        <taxon>Agaricomycotina</taxon>
        <taxon>Agaricomycetes</taxon>
        <taxon>Gloeophyllales</taxon>
        <taxon>Gloeophyllaceae</taxon>
        <taxon>Gloeophyllum</taxon>
    </lineage>
</organism>
<dbReference type="KEGG" id="gtr:GLOTRDRAFT_109252"/>
<dbReference type="RefSeq" id="XP_007861273.1">
    <property type="nucleotide sequence ID" value="XM_007863082.1"/>
</dbReference>
<dbReference type="AlphaFoldDB" id="S7QNC2"/>
<feature type="region of interest" description="Disordered" evidence="1">
    <location>
        <begin position="80"/>
        <end position="105"/>
    </location>
</feature>
<evidence type="ECO:0000313" key="2">
    <source>
        <dbReference type="EMBL" id="EPQ60998.1"/>
    </source>
</evidence>
<keyword evidence="3" id="KW-1185">Reference proteome</keyword>
<dbReference type="HOGENOM" id="CLU_1094430_0_0_1"/>
<evidence type="ECO:0000313" key="3">
    <source>
        <dbReference type="Proteomes" id="UP000030669"/>
    </source>
</evidence>
<protein>
    <submittedName>
        <fullName evidence="2">Uncharacterized protein</fullName>
    </submittedName>
</protein>
<dbReference type="EMBL" id="KB469296">
    <property type="protein sequence ID" value="EPQ60998.1"/>
    <property type="molecule type" value="Genomic_DNA"/>
</dbReference>
<evidence type="ECO:0000256" key="1">
    <source>
        <dbReference type="SAM" id="MobiDB-lite"/>
    </source>
</evidence>
<dbReference type="GeneID" id="19299008"/>
<dbReference type="OrthoDB" id="3596986at2759"/>
<feature type="region of interest" description="Disordered" evidence="1">
    <location>
        <begin position="117"/>
        <end position="158"/>
    </location>
</feature>
<gene>
    <name evidence="2" type="ORF">GLOTRDRAFT_109252</name>
</gene>
<accession>S7QNC2</accession>
<proteinExistence type="predicted"/>
<dbReference type="Proteomes" id="UP000030669">
    <property type="component" value="Unassembled WGS sequence"/>
</dbReference>
<dbReference type="STRING" id="670483.S7QNC2"/>
<sequence length="207" mass="22279">MGATHNEPGFKYDPSTLKSILFPPEPKAKGCLLDTVDDPRMDIDEEEATTTSDGVPSGSHGNRAIILDTLKESFLLRTSKDAGSDSSNTAAHGEEKENVNINAETRRRRRYVIALRRSEGSGSGPSGGPHTVPNCAPADEPKPVTDEGDGASGEPSSSTALQILHRDVSEENVLFQDNGITVLTTTDVDGTKKGFMIEVRTWRWAEA</sequence>
<feature type="region of interest" description="Disordered" evidence="1">
    <location>
        <begin position="28"/>
        <end position="62"/>
    </location>
</feature>
<dbReference type="GO" id="GO:0004672">
    <property type="term" value="F:protein kinase activity"/>
    <property type="evidence" value="ECO:0007669"/>
    <property type="project" value="InterPro"/>
</dbReference>
<dbReference type="PROSITE" id="PS00109">
    <property type="entry name" value="PROTEIN_KINASE_TYR"/>
    <property type="match status" value="1"/>
</dbReference>